<sequence>MALLKKKREPEVEPVAETPSAEPEIVIGSAVSATLDDGTVVEAVVVDDFGEQTEASLTHIGSRPIRAKRWAIKLATGELAFTDTIEPHH</sequence>
<gene>
    <name evidence="2" type="ORF">IDF66_12130</name>
</gene>
<dbReference type="EMBL" id="JACWMS010000002">
    <property type="protein sequence ID" value="MBD1320333.1"/>
    <property type="molecule type" value="Genomic_DNA"/>
</dbReference>
<evidence type="ECO:0000313" key="3">
    <source>
        <dbReference type="Proteomes" id="UP000602395"/>
    </source>
</evidence>
<name>A0ABR7WC20_9ACTN</name>
<comment type="caution">
    <text evidence="2">The sequence shown here is derived from an EMBL/GenBank/DDBJ whole genome shotgun (WGS) entry which is preliminary data.</text>
</comment>
<evidence type="ECO:0000256" key="1">
    <source>
        <dbReference type="SAM" id="MobiDB-lite"/>
    </source>
</evidence>
<protein>
    <submittedName>
        <fullName evidence="2">Uncharacterized protein</fullName>
    </submittedName>
</protein>
<dbReference type="Proteomes" id="UP000602395">
    <property type="component" value="Unassembled WGS sequence"/>
</dbReference>
<evidence type="ECO:0000313" key="2">
    <source>
        <dbReference type="EMBL" id="MBD1320333.1"/>
    </source>
</evidence>
<keyword evidence="3" id="KW-1185">Reference proteome</keyword>
<dbReference type="RefSeq" id="WP_164309984.1">
    <property type="nucleotide sequence ID" value="NZ_BAABAD010000004.1"/>
</dbReference>
<reference evidence="2 3" key="1">
    <citation type="submission" date="2020-09" db="EMBL/GenBank/DDBJ databases">
        <title>Novel species in genus Gordonia.</title>
        <authorList>
            <person name="Zhang G."/>
        </authorList>
    </citation>
    <scope>NUCLEOTIDE SEQUENCE [LARGE SCALE GENOMIC DNA]</scope>
    <source>
        <strain evidence="2 3">ON-33</strain>
    </source>
</reference>
<proteinExistence type="predicted"/>
<feature type="region of interest" description="Disordered" evidence="1">
    <location>
        <begin position="1"/>
        <end position="20"/>
    </location>
</feature>
<accession>A0ABR7WC20</accession>
<organism evidence="2 3">
    <name type="scientific">Gordonia hankookensis</name>
    <dbReference type="NCBI Taxonomy" id="589403"/>
    <lineage>
        <taxon>Bacteria</taxon>
        <taxon>Bacillati</taxon>
        <taxon>Actinomycetota</taxon>
        <taxon>Actinomycetes</taxon>
        <taxon>Mycobacteriales</taxon>
        <taxon>Gordoniaceae</taxon>
        <taxon>Gordonia</taxon>
    </lineage>
</organism>